<dbReference type="EMBL" id="JAOTPO010000019">
    <property type="protein sequence ID" value="MDE5415684.1"/>
    <property type="molecule type" value="Genomic_DNA"/>
</dbReference>
<keyword evidence="2" id="KW-1185">Reference proteome</keyword>
<proteinExistence type="predicted"/>
<sequence length="352" mass="41150">MKIPNQPWTLMYSIYRNVIPSVHRYLEEWKEKAEAIPNPELRKQALMSIETKTFHCEGGGIYGLLAGPEVDKVIKFIVAYQTISDYLDNLCDRSTSLDPEDFRALHQSMVHALTPGTEPENYYRLRAEQNDGGYLSSLVLTCQQVLKHLPSFAKTQSVMLELCQYYCDLQVYKHVKKEDRVPLLEDWFSLHKDKVPEMSWFEFSACAGSTLGIFCLAAYATNEDLSEETVQRVRDGYFPYVQGLHILLDYFIDQEEDRIGGDLNFCFYYENEEELIFRFRHFVEQAEASIEQLPNRNFHYLINKGLVAIYLADEKVQRQKKVKDTAKKFIRFGGMSTLFFYINSWVYRRGSK</sequence>
<organism evidence="1 2">
    <name type="scientific">Alkalihalobacterium chitinilyticum</name>
    <dbReference type="NCBI Taxonomy" id="2980103"/>
    <lineage>
        <taxon>Bacteria</taxon>
        <taxon>Bacillati</taxon>
        <taxon>Bacillota</taxon>
        <taxon>Bacilli</taxon>
        <taxon>Bacillales</taxon>
        <taxon>Bacillaceae</taxon>
        <taxon>Alkalihalobacterium</taxon>
    </lineage>
</organism>
<evidence type="ECO:0000313" key="1">
    <source>
        <dbReference type="EMBL" id="MDE5415684.1"/>
    </source>
</evidence>
<protein>
    <submittedName>
        <fullName evidence="1">Tetraprenyl-beta-curcumene synthase family protein</fullName>
    </submittedName>
</protein>
<dbReference type="InterPro" id="IPR019712">
    <property type="entry name" value="YtpB-like"/>
</dbReference>
<name>A0ABT5VJQ8_9BACI</name>
<dbReference type="Pfam" id="PF10776">
    <property type="entry name" value="DUF2600"/>
    <property type="match status" value="1"/>
</dbReference>
<evidence type="ECO:0000313" key="2">
    <source>
        <dbReference type="Proteomes" id="UP001148125"/>
    </source>
</evidence>
<accession>A0ABT5VJQ8</accession>
<gene>
    <name evidence="1" type="ORF">N7Z68_20255</name>
</gene>
<dbReference type="Proteomes" id="UP001148125">
    <property type="component" value="Unassembled WGS sequence"/>
</dbReference>
<dbReference type="RefSeq" id="WP_275120285.1">
    <property type="nucleotide sequence ID" value="NZ_JAOTPO010000019.1"/>
</dbReference>
<comment type="caution">
    <text evidence="1">The sequence shown here is derived from an EMBL/GenBank/DDBJ whole genome shotgun (WGS) entry which is preliminary data.</text>
</comment>
<reference evidence="1" key="1">
    <citation type="submission" date="2024-05" db="EMBL/GenBank/DDBJ databases">
        <title>Alkalihalobacillus sp. strain MEB203 novel alkaliphilic bacterium from Lonar Lake, India.</title>
        <authorList>
            <person name="Joshi A."/>
            <person name="Thite S."/>
            <person name="Mengade P."/>
        </authorList>
    </citation>
    <scope>NUCLEOTIDE SEQUENCE</scope>
    <source>
        <strain evidence="1">MEB 203</strain>
    </source>
</reference>